<reference evidence="5" key="1">
    <citation type="journal article" date="2015" name="Genome Biol. Evol.">
        <title>Nucleomorph Genome Sequences of Two Chlorarachniophytes, Amorphochlora amoebiformis and Lotharella vacuolata.</title>
        <authorList>
            <person name="Suzuki S."/>
            <person name="Shirato S."/>
            <person name="Hirakawa Y."/>
            <person name="Ishida K."/>
        </authorList>
    </citation>
    <scope>NUCLEOTIDE SEQUENCE</scope>
    <source>
        <strain evidence="5">CCMP2058</strain>
    </source>
</reference>
<dbReference type="NCBIfam" id="NF001413">
    <property type="entry name" value="PRK00290.1"/>
    <property type="match status" value="1"/>
</dbReference>
<dbReference type="InterPro" id="IPR043129">
    <property type="entry name" value="ATPase_NBD"/>
</dbReference>
<dbReference type="AlphaFoldDB" id="A0A0H5BIG4"/>
<dbReference type="PRINTS" id="PR00301">
    <property type="entry name" value="HEATSHOCK70"/>
</dbReference>
<geneLocation type="nucleomorph" evidence="5"/>
<organism evidence="5">
    <name type="scientific">Amorphochlora amoebiformis</name>
    <dbReference type="NCBI Taxonomy" id="1561963"/>
    <lineage>
        <taxon>Eukaryota</taxon>
        <taxon>Sar</taxon>
        <taxon>Rhizaria</taxon>
        <taxon>Cercozoa</taxon>
        <taxon>Chlorarachniophyceae</taxon>
        <taxon>Amorphochlora</taxon>
    </lineage>
</organism>
<keyword evidence="2 3" id="KW-0067">ATP-binding</keyword>
<dbReference type="GO" id="GO:0140662">
    <property type="term" value="F:ATP-dependent protein folding chaperone"/>
    <property type="evidence" value="ECO:0007669"/>
    <property type="project" value="InterPro"/>
</dbReference>
<name>A0A0H5BIG4_9EUKA</name>
<dbReference type="GO" id="GO:0005524">
    <property type="term" value="F:ATP binding"/>
    <property type="evidence" value="ECO:0007669"/>
    <property type="project" value="UniProtKB-KW"/>
</dbReference>
<evidence type="ECO:0000256" key="2">
    <source>
        <dbReference type="ARBA" id="ARBA00022840"/>
    </source>
</evidence>
<evidence type="ECO:0000256" key="1">
    <source>
        <dbReference type="ARBA" id="ARBA00022741"/>
    </source>
</evidence>
<dbReference type="InterPro" id="IPR029048">
    <property type="entry name" value="HSP70_C_sf"/>
</dbReference>
<keyword evidence="4" id="KW-0175">Coiled coil</keyword>
<accession>A0A0H5BIG4</accession>
<dbReference type="PANTHER" id="PTHR19375">
    <property type="entry name" value="HEAT SHOCK PROTEIN 70KDA"/>
    <property type="match status" value="1"/>
</dbReference>
<proteinExistence type="inferred from homology"/>
<evidence type="ECO:0000313" key="5">
    <source>
        <dbReference type="EMBL" id="BAS01936.1"/>
    </source>
</evidence>
<dbReference type="Gene3D" id="2.60.34.10">
    <property type="entry name" value="Substrate Binding Domain Of DNAk, Chain A, domain 1"/>
    <property type="match status" value="1"/>
</dbReference>
<comment type="similarity">
    <text evidence="3">Belongs to the heat shock protein 70 family.</text>
</comment>
<keyword evidence="1 3" id="KW-0547">Nucleotide-binding</keyword>
<dbReference type="EMBL" id="AB996604">
    <property type="protein sequence ID" value="BAS01936.1"/>
    <property type="molecule type" value="Genomic_DNA"/>
</dbReference>
<dbReference type="SUPFAM" id="SSF100920">
    <property type="entry name" value="Heat shock protein 70kD (HSP70), peptide-binding domain"/>
    <property type="match status" value="1"/>
</dbReference>
<dbReference type="SUPFAM" id="SSF53067">
    <property type="entry name" value="Actin-like ATPase domain"/>
    <property type="match status" value="2"/>
</dbReference>
<dbReference type="EMBL" id="AB996602">
    <property type="protein sequence ID" value="BAS01715.1"/>
    <property type="molecule type" value="Genomic_DNA"/>
</dbReference>
<sequence length="788" mass="87696">MNNIVMKMLKSDNKPISYNQRNYLEYKEPFGFKPTQKIEIIVINANIKIYTMKKVQNKQEKERFNTFSNLGGTRFRNKEWTRMERKERGEAMVYLNTMGAGFEFRSGEYRRGVERRAMPRGCGDRSYDRGYDRSYDRGYDRSYDRGYDRSYDRGYDRSYDRGYDRSYDKSMRLEEFSFMSPNPCAFGVFESLGIDLGTTNSAIASIVAGQPTILPNPTGSRLTPSVIGVTKSQEFIVGDAAKRQAVVNPENTYFSLKSLIGRQYDSVETSLPKLPFRCSKAQDGFVKIECPILGRSFYPQQLSAQVVGSLAQNFEQTFDAVPKEVVVTVPAYFDDVQRNATKDAGVIAGLRVNRIINEPTAACLAYGFDKSQNALIYVFDAGGGTFDVSIVEAGEGVFEVIQTDGDPSLGGDDVDERITSWLTAGFSRKHEVDLQQQSKTIQRVKEAVEKAKCELSAASLAPINLPFIANNKGKPRHLFVKITRDTLNELLSDLVVRFRMPMLRVLEDSNLGPNDIDHVILVGGTTRVPLIRDLITDYFDVEPICTINPDEVVALGASIQANIISGDSSDIVLIDVTPLSLGIETLGGVNTKLIPRNTSLPASKKEIFSTATDNQPGVEINVLQGEREFAADCRPLGTFKLTGIQPAPRGVPQIAVNFQIDVDGILKVSALDQTSGATEDLEIRDSNKKTPEEIQQIIDDSTNFFEEDQKRKRLVDAKNGAEALIYEAQKKIQEGATSTTPESTEKLQAAIQELRSAVNREDEEVINRLTLELGQLLNTLPKDGSNGK</sequence>
<dbReference type="PROSITE" id="PS01036">
    <property type="entry name" value="HSP70_3"/>
    <property type="match status" value="1"/>
</dbReference>
<dbReference type="Gene3D" id="1.20.1270.10">
    <property type="match status" value="1"/>
</dbReference>
<dbReference type="PROSITE" id="PS00297">
    <property type="entry name" value="HSP70_1"/>
    <property type="match status" value="1"/>
</dbReference>
<dbReference type="FunFam" id="3.90.640.10:FF:000003">
    <property type="entry name" value="Molecular chaperone DnaK"/>
    <property type="match status" value="1"/>
</dbReference>
<dbReference type="EMBL" id="AB996603">
    <property type="protein sequence ID" value="BAS01834.1"/>
    <property type="molecule type" value="Genomic_DNA"/>
</dbReference>
<evidence type="ECO:0000256" key="3">
    <source>
        <dbReference type="RuleBase" id="RU003322"/>
    </source>
</evidence>
<dbReference type="InterPro" id="IPR029047">
    <property type="entry name" value="HSP70_peptide-bd_sf"/>
</dbReference>
<dbReference type="InterPro" id="IPR018181">
    <property type="entry name" value="Heat_shock_70_CS"/>
</dbReference>
<dbReference type="EMBL" id="AB996604">
    <property type="protein sequence ID" value="BAS02014.1"/>
    <property type="molecule type" value="Genomic_DNA"/>
</dbReference>
<dbReference type="EMBL" id="AB996603">
    <property type="protein sequence ID" value="BAS01935.1"/>
    <property type="molecule type" value="Genomic_DNA"/>
</dbReference>
<dbReference type="Pfam" id="PF00012">
    <property type="entry name" value="HSP70"/>
    <property type="match status" value="1"/>
</dbReference>
<feature type="coiled-coil region" evidence="4">
    <location>
        <begin position="434"/>
        <end position="461"/>
    </location>
</feature>
<dbReference type="Gene3D" id="3.30.420.40">
    <property type="match status" value="2"/>
</dbReference>
<dbReference type="EMBL" id="AB996602">
    <property type="protein sequence ID" value="BAS01833.1"/>
    <property type="molecule type" value="Genomic_DNA"/>
</dbReference>
<protein>
    <submittedName>
        <fullName evidence="5">Chaperone DnaK</fullName>
    </submittedName>
</protein>
<evidence type="ECO:0000256" key="4">
    <source>
        <dbReference type="SAM" id="Coils"/>
    </source>
</evidence>
<dbReference type="Gene3D" id="3.90.640.10">
    <property type="entry name" value="Actin, Chain A, domain 4"/>
    <property type="match status" value="1"/>
</dbReference>
<gene>
    <name evidence="5" type="primary">dnaK</name>
</gene>
<dbReference type="InterPro" id="IPR013126">
    <property type="entry name" value="Hsp_70_fam"/>
</dbReference>
<keyword evidence="5" id="KW-0542">Nucleomorph</keyword>